<dbReference type="InterPro" id="IPR012677">
    <property type="entry name" value="Nucleotide-bd_a/b_plait_sf"/>
</dbReference>
<dbReference type="AlphaFoldDB" id="A0A2H0APF2"/>
<evidence type="ECO:0000313" key="4">
    <source>
        <dbReference type="EMBL" id="PIP46498.1"/>
    </source>
</evidence>
<dbReference type="EMBL" id="PCSK01000011">
    <property type="protein sequence ID" value="PIP46498.1"/>
    <property type="molecule type" value="Genomic_DNA"/>
</dbReference>
<evidence type="ECO:0000256" key="2">
    <source>
        <dbReference type="SAM" id="MobiDB-lite"/>
    </source>
</evidence>
<dbReference type="Proteomes" id="UP000230007">
    <property type="component" value="Unassembled WGS sequence"/>
</dbReference>
<reference evidence="4 5" key="1">
    <citation type="submission" date="2017-09" db="EMBL/GenBank/DDBJ databases">
        <title>Depth-based differentiation of microbial function through sediment-hosted aquifers and enrichment of novel symbionts in the deep terrestrial subsurface.</title>
        <authorList>
            <person name="Probst A.J."/>
            <person name="Ladd B."/>
            <person name="Jarett J.K."/>
            <person name="Geller-Mcgrath D.E."/>
            <person name="Sieber C.M."/>
            <person name="Emerson J.B."/>
            <person name="Anantharaman K."/>
            <person name="Thomas B.C."/>
            <person name="Malmstrom R."/>
            <person name="Stieglmeier M."/>
            <person name="Klingl A."/>
            <person name="Woyke T."/>
            <person name="Ryan C.M."/>
            <person name="Banfield J.F."/>
        </authorList>
    </citation>
    <scope>NUCLEOTIDE SEQUENCE [LARGE SCALE GENOMIC DNA]</scope>
    <source>
        <strain evidence="4">CG23_combo_of_CG06-09_8_20_14_all_42_19</strain>
    </source>
</reference>
<protein>
    <submittedName>
        <fullName evidence="4">RNA-binding protein</fullName>
    </submittedName>
</protein>
<sequence>SYDTNESTLKDTFAQAGTVNSATVIIDKMSGRSKGFGFVEMSSDEEVQKAIEMFNGKELDGRTLTVNEARPMESRPPRSGGFDRGGRGGGGFGGGFGGNRRGSF</sequence>
<feature type="domain" description="RRM" evidence="3">
    <location>
        <begin position="1"/>
        <end position="71"/>
    </location>
</feature>
<dbReference type="PROSITE" id="PS50102">
    <property type="entry name" value="RRM"/>
    <property type="match status" value="1"/>
</dbReference>
<accession>A0A2H0APF2</accession>
<organism evidence="4 5">
    <name type="scientific">Candidatus Colwellbacteria bacterium CG23_combo_of_CG06-09_8_20_14_all_42_19</name>
    <dbReference type="NCBI Taxonomy" id="1974541"/>
    <lineage>
        <taxon>Bacteria</taxon>
        <taxon>Candidatus Colwelliibacteriota</taxon>
    </lineage>
</organism>
<dbReference type="Gene3D" id="3.30.70.330">
    <property type="match status" value="1"/>
</dbReference>
<comment type="caution">
    <text evidence="4">The sequence shown here is derived from an EMBL/GenBank/DDBJ whole genome shotgun (WGS) entry which is preliminary data.</text>
</comment>
<feature type="region of interest" description="Disordered" evidence="2">
    <location>
        <begin position="65"/>
        <end position="104"/>
    </location>
</feature>
<dbReference type="InterPro" id="IPR052462">
    <property type="entry name" value="SLIRP/GR-RBP-like"/>
</dbReference>
<name>A0A2H0APF2_9BACT</name>
<dbReference type="InterPro" id="IPR000504">
    <property type="entry name" value="RRM_dom"/>
</dbReference>
<dbReference type="GO" id="GO:0003723">
    <property type="term" value="F:RNA binding"/>
    <property type="evidence" value="ECO:0007669"/>
    <property type="project" value="UniProtKB-KW"/>
</dbReference>
<dbReference type="SMART" id="SM00360">
    <property type="entry name" value="RRM"/>
    <property type="match status" value="1"/>
</dbReference>
<proteinExistence type="predicted"/>
<keyword evidence="1" id="KW-0694">RNA-binding</keyword>
<feature type="non-terminal residue" evidence="4">
    <location>
        <position position="1"/>
    </location>
</feature>
<feature type="compositionally biased region" description="Gly residues" evidence="2">
    <location>
        <begin position="87"/>
        <end position="104"/>
    </location>
</feature>
<dbReference type="SUPFAM" id="SSF54928">
    <property type="entry name" value="RNA-binding domain, RBD"/>
    <property type="match status" value="1"/>
</dbReference>
<evidence type="ECO:0000259" key="3">
    <source>
        <dbReference type="PROSITE" id="PS50102"/>
    </source>
</evidence>
<evidence type="ECO:0000256" key="1">
    <source>
        <dbReference type="ARBA" id="ARBA00022884"/>
    </source>
</evidence>
<dbReference type="InterPro" id="IPR035979">
    <property type="entry name" value="RBD_domain_sf"/>
</dbReference>
<dbReference type="PANTHER" id="PTHR48027">
    <property type="entry name" value="HETEROGENEOUS NUCLEAR RIBONUCLEOPROTEIN 87F-RELATED"/>
    <property type="match status" value="1"/>
</dbReference>
<gene>
    <name evidence="4" type="ORF">COX15_00510</name>
</gene>
<dbReference type="Pfam" id="PF00076">
    <property type="entry name" value="RRM_1"/>
    <property type="match status" value="1"/>
</dbReference>
<evidence type="ECO:0000313" key="5">
    <source>
        <dbReference type="Proteomes" id="UP000230007"/>
    </source>
</evidence>